<evidence type="ECO:0000313" key="3">
    <source>
        <dbReference type="RefSeq" id="XP_013866597.1"/>
    </source>
</evidence>
<dbReference type="RefSeq" id="XP_013866597.1">
    <property type="nucleotide sequence ID" value="XM_014011143.1"/>
</dbReference>
<dbReference type="AlphaFoldDB" id="A0A2I4BFS8"/>
<dbReference type="CTD" id="400891"/>
<name>A0A2I4BFS8_AUSLI</name>
<dbReference type="Gene3D" id="3.80.10.10">
    <property type="entry name" value="Ribonuclease Inhibitor"/>
    <property type="match status" value="3"/>
</dbReference>
<evidence type="ECO:0000313" key="2">
    <source>
        <dbReference type="Proteomes" id="UP000192220"/>
    </source>
</evidence>
<dbReference type="InterPro" id="IPR052394">
    <property type="entry name" value="LRR-containing"/>
</dbReference>
<dbReference type="InterPro" id="IPR001611">
    <property type="entry name" value="Leu-rich_rpt"/>
</dbReference>
<feature type="region of interest" description="Disordered" evidence="1">
    <location>
        <begin position="105"/>
        <end position="161"/>
    </location>
</feature>
<dbReference type="Pfam" id="PF13516">
    <property type="entry name" value="LRR_6"/>
    <property type="match status" value="8"/>
</dbReference>
<dbReference type="InterPro" id="IPR032675">
    <property type="entry name" value="LRR_dom_sf"/>
</dbReference>
<dbReference type="OrthoDB" id="76105at2759"/>
<dbReference type="PANTHER" id="PTHR24114:SF37">
    <property type="entry name" value="LEUCINE-RICH REPEAT-CONTAINING PROTEIN 74B"/>
    <property type="match status" value="1"/>
</dbReference>
<dbReference type="Proteomes" id="UP000192220">
    <property type="component" value="Unplaced"/>
</dbReference>
<dbReference type="GeneID" id="106519451"/>
<dbReference type="SMART" id="SM00368">
    <property type="entry name" value="LRR_RI"/>
    <property type="match status" value="8"/>
</dbReference>
<evidence type="ECO:0000256" key="1">
    <source>
        <dbReference type="SAM" id="MobiDB-lite"/>
    </source>
</evidence>
<dbReference type="SUPFAM" id="SSF52047">
    <property type="entry name" value="RNI-like"/>
    <property type="match status" value="1"/>
</dbReference>
<gene>
    <name evidence="3" type="primary">lrrc74b</name>
</gene>
<feature type="compositionally biased region" description="Basic and acidic residues" evidence="1">
    <location>
        <begin position="105"/>
        <end position="124"/>
    </location>
</feature>
<protein>
    <submittedName>
        <fullName evidence="3">Leucine-rich repeat-containing protein 74B</fullName>
    </submittedName>
</protein>
<sequence length="492" mass="54478">METCQQNKLSKFYTSTPTGADPEGLNLSTNLYLVLLNPAQCHFSLDQFHCFAKSKNRKLPQIRNISFCKTFCQMIRNKVMVDKKFEVLLPSVLKDEEEELQLRERTLSQTEDDVRGPKDQHSRQSAEAGGQNKTKEEKKGWERQNKESDEDSDTDLELGDQEETEALRGKVIYMKACEKLQVAPVSRFLKNMHTSELALMHYGLGPKGTKALAVPLTTNTSIRRLNLRDNWMGEMGGASIAKMLEANRCITAVDLSDNNLRDLGARAISNMLKGNNTLVSLQLSGNHFTDQSAEYLGPALISNTTLQHLDLSYNALGQRAGQTLGFSVSENTGLRSLSLAWNCIPERGLVMLANGLRENISLRSVDLSYNDFGEEGAAALGQALKENNILEELNVSNNRIPPGGAIHLAGGLRVNKTIKFLNIGRNPIQTAGCLKILQSLQENPDSSLETLDFSDIAVNQEFEDLYAAVKETFSALRVKHGGTFGPLRKAKS</sequence>
<dbReference type="PANTHER" id="PTHR24114">
    <property type="entry name" value="LEUCINE RICH REPEAT FAMILY PROTEIN"/>
    <property type="match status" value="1"/>
</dbReference>
<accession>A0A2I4BFS8</accession>
<dbReference type="KEGG" id="alim:106519451"/>
<feature type="compositionally biased region" description="Basic and acidic residues" evidence="1">
    <location>
        <begin position="133"/>
        <end position="147"/>
    </location>
</feature>
<dbReference type="InParanoid" id="A0A2I4BFS8"/>
<keyword evidence="2" id="KW-1185">Reference proteome</keyword>
<reference evidence="3" key="1">
    <citation type="submission" date="2025-08" db="UniProtKB">
        <authorList>
            <consortium name="RefSeq"/>
        </authorList>
    </citation>
    <scope>IDENTIFICATION</scope>
    <source>
        <strain evidence="3">Quisiro</strain>
        <tissue evidence="3">Liver</tissue>
    </source>
</reference>
<proteinExistence type="predicted"/>
<feature type="compositionally biased region" description="Acidic residues" evidence="1">
    <location>
        <begin position="148"/>
        <end position="161"/>
    </location>
</feature>
<organism evidence="2 3">
    <name type="scientific">Austrofundulus limnaeus</name>
    <name type="common">Annual killifish</name>
    <dbReference type="NCBI Taxonomy" id="52670"/>
    <lineage>
        <taxon>Eukaryota</taxon>
        <taxon>Metazoa</taxon>
        <taxon>Chordata</taxon>
        <taxon>Craniata</taxon>
        <taxon>Vertebrata</taxon>
        <taxon>Euteleostomi</taxon>
        <taxon>Actinopterygii</taxon>
        <taxon>Neopterygii</taxon>
        <taxon>Teleostei</taxon>
        <taxon>Neoteleostei</taxon>
        <taxon>Acanthomorphata</taxon>
        <taxon>Ovalentaria</taxon>
        <taxon>Atherinomorphae</taxon>
        <taxon>Cyprinodontiformes</taxon>
        <taxon>Rivulidae</taxon>
        <taxon>Austrofundulus</taxon>
    </lineage>
</organism>